<proteinExistence type="predicted"/>
<keyword evidence="1" id="KW-1185">Reference proteome</keyword>
<dbReference type="Proteomes" id="UP000695022">
    <property type="component" value="Unplaced"/>
</dbReference>
<evidence type="ECO:0000313" key="2">
    <source>
        <dbReference type="RefSeq" id="XP_014678875.1"/>
    </source>
</evidence>
<dbReference type="GeneID" id="106818713"/>
<name>A0ABM1F354_PRICU</name>
<evidence type="ECO:0000313" key="1">
    <source>
        <dbReference type="Proteomes" id="UP000695022"/>
    </source>
</evidence>
<accession>A0ABM1F354</accession>
<dbReference type="PANTHER" id="PTHR22619">
    <property type="entry name" value="ZINC FINGER SWIM DOMAIN CONTAINING PROTEIN 4, 5, 6"/>
    <property type="match status" value="1"/>
</dbReference>
<protein>
    <submittedName>
        <fullName evidence="2">Zinc finger SWIM domain-containing protein 8-like</fullName>
    </submittedName>
</protein>
<reference evidence="2" key="1">
    <citation type="submission" date="2025-08" db="UniProtKB">
        <authorList>
            <consortium name="RefSeq"/>
        </authorList>
    </citation>
    <scope>IDENTIFICATION</scope>
</reference>
<organism evidence="1 2">
    <name type="scientific">Priapulus caudatus</name>
    <name type="common">Priapulid worm</name>
    <dbReference type="NCBI Taxonomy" id="37621"/>
    <lineage>
        <taxon>Eukaryota</taxon>
        <taxon>Metazoa</taxon>
        <taxon>Ecdysozoa</taxon>
        <taxon>Scalidophora</taxon>
        <taxon>Priapulida</taxon>
        <taxon>Priapulimorpha</taxon>
        <taxon>Priapulimorphida</taxon>
        <taxon>Priapulidae</taxon>
        <taxon>Priapulus</taxon>
    </lineage>
</organism>
<dbReference type="PANTHER" id="PTHR22619:SF1">
    <property type="entry name" value="ZINC FINGER SWIM DOMAIN-CONTAINING PROTEIN 8"/>
    <property type="match status" value="1"/>
</dbReference>
<gene>
    <name evidence="2" type="primary">LOC106818713</name>
</gene>
<dbReference type="RefSeq" id="XP_014678875.1">
    <property type="nucleotide sequence ID" value="XM_014823389.1"/>
</dbReference>
<sequence length="83" mass="8966">MDDKLEILFARAEALHGHGHSREAVKLAVKLAEELLQNPPDLLAQVPPTPTKGKKKKNQGTLLKISTLASNTLAKVAFLCVTP</sequence>